<proteinExistence type="predicted"/>
<name>A0A2T8KWT9_9POAL</name>
<dbReference type="Proteomes" id="UP000243499">
    <property type="component" value="Chromosome 1"/>
</dbReference>
<accession>A0A2T8KWT9</accession>
<feature type="compositionally biased region" description="Low complexity" evidence="1">
    <location>
        <begin position="248"/>
        <end position="262"/>
    </location>
</feature>
<organism evidence="2">
    <name type="scientific">Panicum hallii</name>
    <dbReference type="NCBI Taxonomy" id="206008"/>
    <lineage>
        <taxon>Eukaryota</taxon>
        <taxon>Viridiplantae</taxon>
        <taxon>Streptophyta</taxon>
        <taxon>Embryophyta</taxon>
        <taxon>Tracheophyta</taxon>
        <taxon>Spermatophyta</taxon>
        <taxon>Magnoliopsida</taxon>
        <taxon>Liliopsida</taxon>
        <taxon>Poales</taxon>
        <taxon>Poaceae</taxon>
        <taxon>PACMAD clade</taxon>
        <taxon>Panicoideae</taxon>
        <taxon>Panicodae</taxon>
        <taxon>Paniceae</taxon>
        <taxon>Panicinae</taxon>
        <taxon>Panicum</taxon>
        <taxon>Panicum sect. Panicum</taxon>
    </lineage>
</organism>
<dbReference type="Gramene" id="PVH66648">
    <property type="protein sequence ID" value="PVH66648"/>
    <property type="gene ID" value="PAHAL_1G306700"/>
</dbReference>
<feature type="region of interest" description="Disordered" evidence="1">
    <location>
        <begin position="181"/>
        <end position="270"/>
    </location>
</feature>
<sequence>MIGLKPKKILTSIFYEHAAAYLQASDRRQCATLTSLILSLSVGKRDGQMAVSSSPPPSSSDGIFSPLLLQIQDKRQLTHPQAIQLQFLLTSFPIQARSCISPFASSRHSNPRGGTGQQRRHGSVSSGTTSLNAPRQPATPVAPADRRLAMTLVSPGEASHNPIPSSRHRVDLLHRLPHASRLPWSDREPGRAPPPSLSCCRRHGSGAARTAGANRPTRHGRQSAVGRGAGGGCGAGRPAPGHRRVPRGRPVQGVARQLLPAQLRRRDLGR</sequence>
<evidence type="ECO:0000313" key="2">
    <source>
        <dbReference type="EMBL" id="PVH66648.1"/>
    </source>
</evidence>
<evidence type="ECO:0000256" key="1">
    <source>
        <dbReference type="SAM" id="MobiDB-lite"/>
    </source>
</evidence>
<reference evidence="2" key="1">
    <citation type="submission" date="2018-04" db="EMBL/GenBank/DDBJ databases">
        <title>WGS assembly of Panicum hallii.</title>
        <authorList>
            <person name="Lovell J."/>
            <person name="Jenkins J."/>
            <person name="Lowry D."/>
            <person name="Mamidi S."/>
            <person name="Sreedasyam A."/>
            <person name="Weng X."/>
            <person name="Barry K."/>
            <person name="Bonette J."/>
            <person name="Campitelli B."/>
            <person name="Daum C."/>
            <person name="Gordon S."/>
            <person name="Gould B."/>
            <person name="Lipzen A."/>
            <person name="Macqueen A."/>
            <person name="Palacio-Mejia J."/>
            <person name="Plott C."/>
            <person name="Shakirov E."/>
            <person name="Shu S."/>
            <person name="Yoshinaga Y."/>
            <person name="Zane M."/>
            <person name="Rokhsar D."/>
            <person name="Grimwood J."/>
            <person name="Schmutz J."/>
            <person name="Juenger T."/>
        </authorList>
    </citation>
    <scope>NUCLEOTIDE SEQUENCE [LARGE SCALE GENOMIC DNA]</scope>
    <source>
        <strain evidence="2">FIL2</strain>
    </source>
</reference>
<gene>
    <name evidence="2" type="ORF">PAHAL_1G306700</name>
</gene>
<feature type="compositionally biased region" description="Polar residues" evidence="1">
    <location>
        <begin position="123"/>
        <end position="133"/>
    </location>
</feature>
<protein>
    <submittedName>
        <fullName evidence="2">Uncharacterized protein</fullName>
    </submittedName>
</protein>
<dbReference type="EMBL" id="CM008046">
    <property type="protein sequence ID" value="PVH66648.1"/>
    <property type="molecule type" value="Genomic_DNA"/>
</dbReference>
<feature type="region of interest" description="Disordered" evidence="1">
    <location>
        <begin position="103"/>
        <end position="143"/>
    </location>
</feature>
<dbReference type="AlphaFoldDB" id="A0A2T8KWT9"/>